<evidence type="ECO:0000259" key="5">
    <source>
        <dbReference type="PROSITE" id="PS51379"/>
    </source>
</evidence>
<keyword evidence="7" id="KW-1185">Reference proteome</keyword>
<protein>
    <submittedName>
        <fullName evidence="6">4Fe-4S ferredoxin, iron-sulfur binding domain protein</fullName>
    </submittedName>
</protein>
<evidence type="ECO:0000256" key="2">
    <source>
        <dbReference type="ARBA" id="ARBA00022723"/>
    </source>
</evidence>
<dbReference type="STRING" id="453591.Igni_0601"/>
<evidence type="ECO:0000313" key="7">
    <source>
        <dbReference type="Proteomes" id="UP000000262"/>
    </source>
</evidence>
<feature type="domain" description="4Fe-4S ferredoxin-type" evidence="5">
    <location>
        <begin position="113"/>
        <end position="143"/>
    </location>
</feature>
<evidence type="ECO:0000256" key="1">
    <source>
        <dbReference type="ARBA" id="ARBA00022485"/>
    </source>
</evidence>
<name>A8AA31_IGNH4</name>
<dbReference type="HOGENOM" id="CLU_539280_0_0_2"/>
<feature type="domain" description="4Fe-4S ferredoxin-type" evidence="5">
    <location>
        <begin position="310"/>
        <end position="340"/>
    </location>
</feature>
<evidence type="ECO:0000256" key="3">
    <source>
        <dbReference type="ARBA" id="ARBA00023004"/>
    </source>
</evidence>
<dbReference type="Proteomes" id="UP000000262">
    <property type="component" value="Chromosome"/>
</dbReference>
<dbReference type="EMBL" id="CP000816">
    <property type="protein sequence ID" value="ABU81783.1"/>
    <property type="molecule type" value="Genomic_DNA"/>
</dbReference>
<dbReference type="GO" id="GO:0051539">
    <property type="term" value="F:4 iron, 4 sulfur cluster binding"/>
    <property type="evidence" value="ECO:0007669"/>
    <property type="project" value="UniProtKB-KW"/>
</dbReference>
<keyword evidence="4" id="KW-0411">Iron-sulfur</keyword>
<dbReference type="eggNOG" id="arCOG02187">
    <property type="taxonomic scope" value="Archaea"/>
</dbReference>
<gene>
    <name evidence="6" type="ordered locus">Igni_0601</name>
</gene>
<dbReference type="KEGG" id="iho:Igni_0601"/>
<dbReference type="GO" id="GO:0046872">
    <property type="term" value="F:metal ion binding"/>
    <property type="evidence" value="ECO:0007669"/>
    <property type="project" value="UniProtKB-KW"/>
</dbReference>
<dbReference type="Pfam" id="PF12838">
    <property type="entry name" value="Fer4_7"/>
    <property type="match status" value="2"/>
</dbReference>
<dbReference type="PROSITE" id="PS00198">
    <property type="entry name" value="4FE4S_FER_1"/>
    <property type="match status" value="2"/>
</dbReference>
<sequence>MVEVIKLSDRPSAFDKYPVVKDDVRNALKRGGVVAVGDPEGLTELAKEAKDSFWYRLFLCHDGCPEEVVETLAKLADHWEVHYSVSFQYPRGKVDRRGAIQKLVKEGLKARIVAVPENTFACASPSCRMCKSVCPSNAIRLKEGRVSIDPDKCTSCGLCVAACPLYSLDMPGLAPNELFAAVPPAKAGAAERVVWRTPDTLSPSDFKERTLVVLGIPLRVRIIVEYFTKVLGWEYCDDEGCVRPSKAEPRRCDHSLPEDVSPLVSIKMAYSLEDFYEVVVNPKLCDACTACSEACPTRSLVLRTPTPAMVILTHLPAACVGCHACVRACPVQKKLDALGLNIKMIRVVEGEGECVWKNLVVKRIFRPKCAVCDKFLDVDVDEYINAVERFVERVSRGEFENVFDISSFLNKSEDLLKVLLCKECYSKYKQGVLPPQTVAKLVLLTVGCVYEQEGVRRGWADPVKALWHVASQLEVGGISYCSELNAYKALFGGVEFNLRGGPRQR</sequence>
<evidence type="ECO:0000256" key="4">
    <source>
        <dbReference type="ARBA" id="ARBA00023014"/>
    </source>
</evidence>
<dbReference type="PANTHER" id="PTHR43687">
    <property type="entry name" value="ADENYLYLSULFATE REDUCTASE, BETA SUBUNIT"/>
    <property type="match status" value="1"/>
</dbReference>
<feature type="domain" description="4Fe-4S ferredoxin-type" evidence="5">
    <location>
        <begin position="276"/>
        <end position="305"/>
    </location>
</feature>
<dbReference type="InterPro" id="IPR017900">
    <property type="entry name" value="4Fe4S_Fe_S_CS"/>
</dbReference>
<dbReference type="InterPro" id="IPR017896">
    <property type="entry name" value="4Fe4S_Fe-S-bd"/>
</dbReference>
<organism evidence="6 7">
    <name type="scientific">Ignicoccus hospitalis (strain KIN4/I / DSM 18386 / JCM 14125)</name>
    <dbReference type="NCBI Taxonomy" id="453591"/>
    <lineage>
        <taxon>Archaea</taxon>
        <taxon>Thermoproteota</taxon>
        <taxon>Thermoprotei</taxon>
        <taxon>Desulfurococcales</taxon>
        <taxon>Desulfurococcaceae</taxon>
        <taxon>Ignicoccus</taxon>
    </lineage>
</organism>
<dbReference type="GO" id="GO:0016491">
    <property type="term" value="F:oxidoreductase activity"/>
    <property type="evidence" value="ECO:0007669"/>
    <property type="project" value="UniProtKB-ARBA"/>
</dbReference>
<feature type="domain" description="4Fe-4S ferredoxin-type" evidence="5">
    <location>
        <begin position="144"/>
        <end position="173"/>
    </location>
</feature>
<keyword evidence="3" id="KW-0408">Iron</keyword>
<accession>A8AA31</accession>
<dbReference type="Gene3D" id="3.30.70.20">
    <property type="match status" value="2"/>
</dbReference>
<dbReference type="InterPro" id="IPR050572">
    <property type="entry name" value="Fe-S_Ferredoxin"/>
</dbReference>
<dbReference type="SUPFAM" id="SSF54862">
    <property type="entry name" value="4Fe-4S ferredoxins"/>
    <property type="match status" value="1"/>
</dbReference>
<reference evidence="6 7" key="1">
    <citation type="journal article" date="2008" name="Genome Biol.">
        <title>A genomic analysis of the archaeal system Ignicoccus hospitalis-Nanoarchaeum equitans.</title>
        <authorList>
            <person name="Podar M."/>
            <person name="Anderson I."/>
            <person name="Makarova K.S."/>
            <person name="Elkins J.G."/>
            <person name="Ivanova N."/>
            <person name="Wall M.A."/>
            <person name="Lykidis A."/>
            <person name="Mavromatis K."/>
            <person name="Sun H."/>
            <person name="Hudson M.E."/>
            <person name="Chen W."/>
            <person name="Deciu C."/>
            <person name="Hutchison D."/>
            <person name="Eads J.R."/>
            <person name="Anderson A."/>
            <person name="Fernandes F."/>
            <person name="Szeto E."/>
            <person name="Lapidus A."/>
            <person name="Kyrpides N.C."/>
            <person name="Saier M.H.Jr."/>
            <person name="Richardson P.M."/>
            <person name="Rachel R."/>
            <person name="Huber H."/>
            <person name="Eisen J.A."/>
            <person name="Koonin E.V."/>
            <person name="Keller M."/>
            <person name="Stetter K.O."/>
        </authorList>
    </citation>
    <scope>NUCLEOTIDE SEQUENCE [LARGE SCALE GENOMIC DNA]</scope>
    <source>
        <strain evidence="7">KIN4/I / DSM 18386 / JCM 14125</strain>
    </source>
</reference>
<evidence type="ECO:0000313" key="6">
    <source>
        <dbReference type="EMBL" id="ABU81783.1"/>
    </source>
</evidence>
<proteinExistence type="predicted"/>
<dbReference type="PANTHER" id="PTHR43687:SF1">
    <property type="entry name" value="FERREDOXIN III"/>
    <property type="match status" value="1"/>
</dbReference>
<dbReference type="PROSITE" id="PS51379">
    <property type="entry name" value="4FE4S_FER_2"/>
    <property type="match status" value="4"/>
</dbReference>
<keyword evidence="2" id="KW-0479">Metal-binding</keyword>
<keyword evidence="1" id="KW-0004">4Fe-4S</keyword>
<dbReference type="AlphaFoldDB" id="A8AA31"/>